<protein>
    <recommendedName>
        <fullName evidence="3">Bacteriocin class II with double-glycine leader peptide</fullName>
    </recommendedName>
</protein>
<organism evidence="1 2">
    <name type="scientific">Streptococcus criceti HS-6</name>
    <dbReference type="NCBI Taxonomy" id="873449"/>
    <lineage>
        <taxon>Bacteria</taxon>
        <taxon>Bacillati</taxon>
        <taxon>Bacillota</taxon>
        <taxon>Bacilli</taxon>
        <taxon>Lactobacillales</taxon>
        <taxon>Streptococcaceae</taxon>
        <taxon>Streptococcus</taxon>
    </lineage>
</organism>
<gene>
    <name evidence="1" type="ORF">STRCR_0028</name>
</gene>
<comment type="caution">
    <text evidence="1">The sequence shown here is derived from an EMBL/GenBank/DDBJ whole genome shotgun (WGS) entry which is preliminary data.</text>
</comment>
<dbReference type="EMBL" id="AEUV02000002">
    <property type="protein sequence ID" value="EHI73957.1"/>
    <property type="molecule type" value="Genomic_DNA"/>
</dbReference>
<dbReference type="AlphaFoldDB" id="G5JMR4"/>
<dbReference type="STRING" id="873449.STRCR_0028"/>
<keyword evidence="2" id="KW-1185">Reference proteome</keyword>
<proteinExistence type="predicted"/>
<evidence type="ECO:0000313" key="1">
    <source>
        <dbReference type="EMBL" id="EHI73957.1"/>
    </source>
</evidence>
<dbReference type="Proteomes" id="UP000004322">
    <property type="component" value="Unassembled WGS sequence"/>
</dbReference>
<name>G5JMR4_STRCG</name>
<evidence type="ECO:0008006" key="3">
    <source>
        <dbReference type="Google" id="ProtNLM"/>
    </source>
</evidence>
<accession>G5JMR4</accession>
<sequence>MNSLAFEQFDNVETEALTTFAGGEYKDYGRCVAATEGGVIGGGLAAGLGTAGLVAAAGGPVGWGAGALIAGVTLLGAAGGGSLAFGSADACSSVPG</sequence>
<reference evidence="1" key="1">
    <citation type="submission" date="2011-07" db="EMBL/GenBank/DDBJ databases">
        <authorList>
            <person name="Stanhope M.J."/>
            <person name="Durkin A.S."/>
            <person name="Hostetler J."/>
            <person name="Kim M."/>
            <person name="Radune D."/>
            <person name="Singh I."/>
            <person name="Town C.D."/>
        </authorList>
    </citation>
    <scope>NUCLEOTIDE SEQUENCE [LARGE SCALE GENOMIC DNA]</scope>
    <source>
        <strain evidence="1">HS-6</strain>
    </source>
</reference>
<dbReference type="RefSeq" id="WP_004226576.1">
    <property type="nucleotide sequence ID" value="NZ_AEUV02000002.1"/>
</dbReference>
<evidence type="ECO:0000313" key="2">
    <source>
        <dbReference type="Proteomes" id="UP000004322"/>
    </source>
</evidence>